<evidence type="ECO:0000256" key="1">
    <source>
        <dbReference type="SAM" id="MobiDB-lite"/>
    </source>
</evidence>
<gene>
    <name evidence="3" type="ORF">SAMN04487993_1006221</name>
</gene>
<organism evidence="3 4">
    <name type="scientific">Salipiger marinus</name>
    <dbReference type="NCBI Taxonomy" id="555512"/>
    <lineage>
        <taxon>Bacteria</taxon>
        <taxon>Pseudomonadati</taxon>
        <taxon>Pseudomonadota</taxon>
        <taxon>Alphaproteobacteria</taxon>
        <taxon>Rhodobacterales</taxon>
        <taxon>Roseobacteraceae</taxon>
        <taxon>Salipiger</taxon>
    </lineage>
</organism>
<evidence type="ECO:0000259" key="2">
    <source>
        <dbReference type="Pfam" id="PF18763"/>
    </source>
</evidence>
<dbReference type="EMBL" id="FNEJ01000006">
    <property type="protein sequence ID" value="SDI56237.1"/>
    <property type="molecule type" value="Genomic_DNA"/>
</dbReference>
<evidence type="ECO:0000313" key="3">
    <source>
        <dbReference type="EMBL" id="SDI56237.1"/>
    </source>
</evidence>
<name>A0A1G8LL95_9RHOB</name>
<feature type="region of interest" description="Disordered" evidence="1">
    <location>
        <begin position="1136"/>
        <end position="1188"/>
    </location>
</feature>
<evidence type="ECO:0000313" key="4">
    <source>
        <dbReference type="Proteomes" id="UP000199093"/>
    </source>
</evidence>
<feature type="domain" description="DdrB-like" evidence="2">
    <location>
        <begin position="487"/>
        <end position="603"/>
    </location>
</feature>
<dbReference type="STRING" id="555512.SAMN04487993_1006221"/>
<feature type="compositionally biased region" description="Polar residues" evidence="1">
    <location>
        <begin position="1136"/>
        <end position="1147"/>
    </location>
</feature>
<accession>A0A1G8LL95</accession>
<proteinExistence type="predicted"/>
<reference evidence="3 4" key="1">
    <citation type="submission" date="2016-10" db="EMBL/GenBank/DDBJ databases">
        <authorList>
            <person name="de Groot N.N."/>
        </authorList>
    </citation>
    <scope>NUCLEOTIDE SEQUENCE [LARGE SCALE GENOMIC DNA]</scope>
    <source>
        <strain evidence="3 4">DSM 26424</strain>
    </source>
</reference>
<feature type="compositionally biased region" description="Polar residues" evidence="1">
    <location>
        <begin position="1162"/>
        <end position="1174"/>
    </location>
</feature>
<dbReference type="AlphaFoldDB" id="A0A1G8LL95"/>
<sequence length="1243" mass="131935">MTFILKDTGSAPLLAPLQGKVPDFGETFSAGITAERIETDSWNRAQRTSREVMEEQAARLRDSNAYGDGPGTIRSRSSNSRFFNELDYVLDRNRQMLAQNPELRNFGIPLPTTREEFGQEVTSRLKAEHDDAMDVLQLGGGGAEFLGRMWAGATDQSTVLSLPFGASAGARLLTVVGVEAAVNAGAEALLLERQFETAERLDLPTPNVAGQLGMAALTGGLIGGGIAGALRYSQYRSTRNAALGGQRPPGAPQLGFGDDVARAGRQMRGDAVPPEPSSAGTMGGILGRDAPGMEAADAELPAFDRVIEAGRGFTVVQSADGTAQRREGARNWRNHNPGNIEYGDFARRHGAIGTDGRFAVFPTYEAGRAAKAALLFESGAYRNLSIADAINRYAPPSENNTGAYISVVARAVGVSADTHTASLTPAQRQVMLDAMERHEGFKPGKVNGVQASARQRGGASADAGSSSFSGYSTRRGYTATGQVSAGDGFRIDVEYQVVDLASLQRASGDLQPRDRSRASSDEQISAIAAGLDPARLMPSPEADRGAPIVGPDSMVESGNGRVAAIDRAYNLHPDRADAYRQQIIAAGFEIPEGMQRPVLIGRRTSDLDGTQRQGFVRAANTSQIARMSATERAAMDARGINSETVALYDPTQGLNTPANAPFTRRVLDSMPQAERSGLVDATGKINAEGLRRIRDALFARAYDAPDIVARYAETEAGELKSLLDALAQAAPEWAALRQAVAEGRIRAEMDITPFVLDAMRTIALAREVAAREGGKLASVLDDMLAQVDLLEGNTAPLTVALIRKFAPNGRAARAETIAEFLKRYAAEAQKIGGAEAALFDAPGPLDALKAIDKAAFGDLTEIGRAAVPPAPEPEIRLDDIPEDAFAAGAASPEVEAADAIGAQQLRDAADMTPPRTLQEVENPRQALADLKASQPFETVDQLYELAPAAQSFLEDLGVRVADDLGITFKTPGLKVKATALEKMQRKAYETAQEMTDVARGGFLVNTAEDADRLVARLAAAAGVLDEGWSVTNDGYFDRKVLVQTPNGVVAEVQIWSPAMLEAKNATGHALYERYRSSGDAEESEALMQQMRDLYSAALSRDDASFAKLVGTSNSPKVLANQDFSVSAESSTRAVWDTSAASTGTQSPPGLRSASASFREAENSTAGRPSQSVNTGDVMGDTSGSNVDAADLDDKALQELQAFAAEEFELESGIRLSVREMLDDIDQDDALATVVDLCGVKGKA</sequence>
<dbReference type="Proteomes" id="UP000199093">
    <property type="component" value="Unassembled WGS sequence"/>
</dbReference>
<dbReference type="InterPro" id="IPR041398">
    <property type="entry name" value="DdrB_dom"/>
</dbReference>
<protein>
    <recommendedName>
        <fullName evidence="2">DdrB-like domain-containing protein</fullName>
    </recommendedName>
</protein>
<keyword evidence="4" id="KW-1185">Reference proteome</keyword>
<dbReference type="Pfam" id="PF18763">
    <property type="entry name" value="ddrB-ParB"/>
    <property type="match status" value="1"/>
</dbReference>